<name>A0A8S5RSS6_9CAUD</name>
<feature type="coiled-coil region" evidence="1">
    <location>
        <begin position="73"/>
        <end position="137"/>
    </location>
</feature>
<organism evidence="2">
    <name type="scientific">Myoviridae sp. ctQV19</name>
    <dbReference type="NCBI Taxonomy" id="2827607"/>
    <lineage>
        <taxon>Viruses</taxon>
        <taxon>Duplodnaviria</taxon>
        <taxon>Heunggongvirae</taxon>
        <taxon>Uroviricota</taxon>
        <taxon>Caudoviricetes</taxon>
    </lineage>
</organism>
<evidence type="ECO:0000256" key="1">
    <source>
        <dbReference type="SAM" id="Coils"/>
    </source>
</evidence>
<protein>
    <submittedName>
        <fullName evidence="2">Uncharacterized protein</fullName>
    </submittedName>
</protein>
<sequence length="183" mass="21426">MSKETEQKIAKELYTNQNKTPEEIAHKTGVTLRTVQRWIKDGNWKKLRDAKANGSPQRIERTQLVVDSLTDRRIQLIKDETKARKELEELEELGDYEELKEEKAILRVKVETLRAEAASIDDAISKWNKRIENLNKEGKITLSIYMEVMERIFEALRLSNEPLYMQTLDFQENHLEDVAAKLV</sequence>
<keyword evidence="1" id="KW-0175">Coiled coil</keyword>
<proteinExistence type="predicted"/>
<dbReference type="EMBL" id="BK057801">
    <property type="protein sequence ID" value="DAE92510.1"/>
    <property type="molecule type" value="Genomic_DNA"/>
</dbReference>
<accession>A0A8S5RSS6</accession>
<dbReference type="InterPro" id="IPR009057">
    <property type="entry name" value="Homeodomain-like_sf"/>
</dbReference>
<reference evidence="2" key="1">
    <citation type="journal article" date="2021" name="Proc. Natl. Acad. Sci. U.S.A.">
        <title>A Catalog of Tens of Thousands of Viruses from Human Metagenomes Reveals Hidden Associations with Chronic Diseases.</title>
        <authorList>
            <person name="Tisza M.J."/>
            <person name="Buck C.B."/>
        </authorList>
    </citation>
    <scope>NUCLEOTIDE SEQUENCE</scope>
    <source>
        <strain evidence="2">CtQV19</strain>
    </source>
</reference>
<evidence type="ECO:0000313" key="2">
    <source>
        <dbReference type="EMBL" id="DAE92510.1"/>
    </source>
</evidence>
<dbReference type="SUPFAM" id="SSF46689">
    <property type="entry name" value="Homeodomain-like"/>
    <property type="match status" value="1"/>
</dbReference>